<evidence type="ECO:0000313" key="2">
    <source>
        <dbReference type="EMBL" id="KAG1762050.1"/>
    </source>
</evidence>
<accession>A0A9P6ZF43</accession>
<keyword evidence="3" id="KW-1185">Reference proteome</keyword>
<dbReference type="Proteomes" id="UP000714275">
    <property type="component" value="Unassembled WGS sequence"/>
</dbReference>
<dbReference type="AlphaFoldDB" id="A0A9P6ZF43"/>
<dbReference type="EMBL" id="JABBWD010000391">
    <property type="protein sequence ID" value="KAG1761122.1"/>
    <property type="molecule type" value="Genomic_DNA"/>
</dbReference>
<comment type="caution">
    <text evidence="2">The sequence shown here is derived from an EMBL/GenBank/DDBJ whole genome shotgun (WGS) entry which is preliminary data.</text>
</comment>
<name>A0A9P6ZF43_9AGAM</name>
<sequence length="166" mass="18296">MTGPAASIKARNRWWRYYVLDVEREKEVVKGALNSGKIVPWSSSDVIGKSIVALTEIVKTSSVVVGLNEPRYGIRSDGEMAAGLIQAASINIVNDVDTLVEIWGRVVDPINVPLHLARAKRLLNGLHWEMVLGGSEEGHYWQEGDYILAQQMHPAFQKGDQSGSSK</sequence>
<proteinExistence type="predicted"/>
<evidence type="ECO:0000313" key="1">
    <source>
        <dbReference type="EMBL" id="KAG1761122.1"/>
    </source>
</evidence>
<organism evidence="2 3">
    <name type="scientific">Suillus placidus</name>
    <dbReference type="NCBI Taxonomy" id="48579"/>
    <lineage>
        <taxon>Eukaryota</taxon>
        <taxon>Fungi</taxon>
        <taxon>Dikarya</taxon>
        <taxon>Basidiomycota</taxon>
        <taxon>Agaricomycotina</taxon>
        <taxon>Agaricomycetes</taxon>
        <taxon>Agaricomycetidae</taxon>
        <taxon>Boletales</taxon>
        <taxon>Suillineae</taxon>
        <taxon>Suillaceae</taxon>
        <taxon>Suillus</taxon>
    </lineage>
</organism>
<dbReference type="EMBL" id="JABBWD010000287">
    <property type="protein sequence ID" value="KAG1762050.1"/>
    <property type="molecule type" value="Genomic_DNA"/>
</dbReference>
<gene>
    <name evidence="2" type="ORF">EV702DRAFT_1206803</name>
    <name evidence="1" type="ORF">EV702DRAFT_1238286</name>
</gene>
<dbReference type="OrthoDB" id="2708713at2759"/>
<reference evidence="2" key="1">
    <citation type="journal article" date="2020" name="New Phytol.">
        <title>Comparative genomics reveals dynamic genome evolution in host specialist ectomycorrhizal fungi.</title>
        <authorList>
            <person name="Lofgren L.A."/>
            <person name="Nguyen N.H."/>
            <person name="Vilgalys R."/>
            <person name="Ruytinx J."/>
            <person name="Liao H.L."/>
            <person name="Branco S."/>
            <person name="Kuo A."/>
            <person name="LaButti K."/>
            <person name="Lipzen A."/>
            <person name="Andreopoulos W."/>
            <person name="Pangilinan J."/>
            <person name="Riley R."/>
            <person name="Hundley H."/>
            <person name="Na H."/>
            <person name="Barry K."/>
            <person name="Grigoriev I.V."/>
            <person name="Stajich J.E."/>
            <person name="Kennedy P.G."/>
        </authorList>
    </citation>
    <scope>NUCLEOTIDE SEQUENCE</scope>
    <source>
        <strain evidence="2">DOB743</strain>
    </source>
</reference>
<protein>
    <submittedName>
        <fullName evidence="2">Uncharacterized protein</fullName>
    </submittedName>
</protein>
<evidence type="ECO:0000313" key="3">
    <source>
        <dbReference type="Proteomes" id="UP000714275"/>
    </source>
</evidence>